<dbReference type="EMBL" id="JARJLM010000500">
    <property type="protein sequence ID" value="MDF3837292.1"/>
    <property type="molecule type" value="Genomic_DNA"/>
</dbReference>
<protein>
    <submittedName>
        <fullName evidence="1">Uncharacterized protein</fullName>
    </submittedName>
</protein>
<name>A0ABT6AXF8_9BURK</name>
<reference evidence="1 2" key="1">
    <citation type="submission" date="2023-03" db="EMBL/GenBank/DDBJ databases">
        <title>Draft assemblies of triclosan tolerant bacteria isolated from returned activated sludge.</title>
        <authorList>
            <person name="Van Hamelsveld S."/>
        </authorList>
    </citation>
    <scope>NUCLEOTIDE SEQUENCE [LARGE SCALE GENOMIC DNA]</scope>
    <source>
        <strain evidence="1 2">GW210010_S58</strain>
    </source>
</reference>
<proteinExistence type="predicted"/>
<organism evidence="1 2">
    <name type="scientific">Cupriavidus basilensis</name>
    <dbReference type="NCBI Taxonomy" id="68895"/>
    <lineage>
        <taxon>Bacteria</taxon>
        <taxon>Pseudomonadati</taxon>
        <taxon>Pseudomonadota</taxon>
        <taxon>Betaproteobacteria</taxon>
        <taxon>Burkholderiales</taxon>
        <taxon>Burkholderiaceae</taxon>
        <taxon>Cupriavidus</taxon>
    </lineage>
</organism>
<sequence length="58" mass="6015">MTHPQTARGGKLDELRALASHLTAGSLLQAVTLQLIAEQEHAARRQATLGAAALTPAS</sequence>
<evidence type="ECO:0000313" key="2">
    <source>
        <dbReference type="Proteomes" id="UP001216674"/>
    </source>
</evidence>
<dbReference type="Proteomes" id="UP001216674">
    <property type="component" value="Unassembled WGS sequence"/>
</dbReference>
<keyword evidence="2" id="KW-1185">Reference proteome</keyword>
<comment type="caution">
    <text evidence="1">The sequence shown here is derived from an EMBL/GenBank/DDBJ whole genome shotgun (WGS) entry which is preliminary data.</text>
</comment>
<dbReference type="RefSeq" id="WP_017227841.1">
    <property type="nucleotide sequence ID" value="NZ_JARJLM010000500.1"/>
</dbReference>
<gene>
    <name evidence="1" type="ORF">P3W85_30720</name>
</gene>
<accession>A0ABT6AXF8</accession>
<evidence type="ECO:0000313" key="1">
    <source>
        <dbReference type="EMBL" id="MDF3837292.1"/>
    </source>
</evidence>